<feature type="compositionally biased region" description="Acidic residues" evidence="1">
    <location>
        <begin position="352"/>
        <end position="364"/>
    </location>
</feature>
<protein>
    <submittedName>
        <fullName evidence="3">Uncharacterized protein</fullName>
    </submittedName>
</protein>
<feature type="region of interest" description="Disordered" evidence="1">
    <location>
        <begin position="332"/>
        <end position="364"/>
    </location>
</feature>
<evidence type="ECO:0000256" key="1">
    <source>
        <dbReference type="SAM" id="MobiDB-lite"/>
    </source>
</evidence>
<keyword evidence="2" id="KW-0472">Membrane</keyword>
<keyword evidence="2" id="KW-1133">Transmembrane helix</keyword>
<organism evidence="3 4">
    <name type="scientific">Ziziphus jujuba var. spinosa</name>
    <dbReference type="NCBI Taxonomy" id="714518"/>
    <lineage>
        <taxon>Eukaryota</taxon>
        <taxon>Viridiplantae</taxon>
        <taxon>Streptophyta</taxon>
        <taxon>Embryophyta</taxon>
        <taxon>Tracheophyta</taxon>
        <taxon>Spermatophyta</taxon>
        <taxon>Magnoliopsida</taxon>
        <taxon>eudicotyledons</taxon>
        <taxon>Gunneridae</taxon>
        <taxon>Pentapetalae</taxon>
        <taxon>rosids</taxon>
        <taxon>fabids</taxon>
        <taxon>Rosales</taxon>
        <taxon>Rhamnaceae</taxon>
        <taxon>Paliureae</taxon>
        <taxon>Ziziphus</taxon>
    </lineage>
</organism>
<dbReference type="AlphaFoldDB" id="A0A978W498"/>
<evidence type="ECO:0000313" key="3">
    <source>
        <dbReference type="EMBL" id="KAH7546782.1"/>
    </source>
</evidence>
<evidence type="ECO:0000313" key="4">
    <source>
        <dbReference type="Proteomes" id="UP000813462"/>
    </source>
</evidence>
<feature type="transmembrane region" description="Helical" evidence="2">
    <location>
        <begin position="43"/>
        <end position="63"/>
    </location>
</feature>
<feature type="transmembrane region" description="Helical" evidence="2">
    <location>
        <begin position="187"/>
        <end position="205"/>
    </location>
</feature>
<sequence length="432" mass="48712">MEENREALIDQHNKLMRCVSHAQDELQSFRSYLRWMCVDQSNVWRTCLSWSMFILFAIVVPAISHFMLACASCDSKHERPYDGVVQLSLSSVATLSFICLSNFVRKYGLRRFLFFDKLWDESETVRKGYTEQLNRSLKIHSVIVLPCVLAEAAYKIWWYASGASQIPFLGNVIVSDTVACVMEICSWLYRATVIFLVCVLFRLICHLQILRLQDFANVFQDDSDVGSVLSEHLRIRRHLRIISHRFRAFILWSLILVTGSQFASLLISTKANADLNIFKAGELALCSMTLVAALLLLLRSATKITHKAQAITCLAAKWHVCATLDSFEAGDGETPRTPAGRGQVFPSVGTDGETEGDDETEEDDLDNTKLIPAYAYSTISFQKRQALVAYFENNRAGVTVFGFTLDRTTLHSIFGVEFALVLWLLGKTIGIS</sequence>
<dbReference type="EMBL" id="JAEACU010000001">
    <property type="protein sequence ID" value="KAH7546782.1"/>
    <property type="molecule type" value="Genomic_DNA"/>
</dbReference>
<dbReference type="PANTHER" id="PTHR31963">
    <property type="entry name" value="RAS GUANINE NUCLEOTIDE EXCHANGE FACTOR K"/>
    <property type="match status" value="1"/>
</dbReference>
<dbReference type="Proteomes" id="UP000813462">
    <property type="component" value="Unassembled WGS sequence"/>
</dbReference>
<dbReference type="OrthoDB" id="1916325at2759"/>
<dbReference type="InterPro" id="IPR021924">
    <property type="entry name" value="DUF3537"/>
</dbReference>
<feature type="transmembrane region" description="Helical" evidence="2">
    <location>
        <begin position="280"/>
        <end position="298"/>
    </location>
</feature>
<keyword evidence="2" id="KW-0812">Transmembrane</keyword>
<reference evidence="3" key="1">
    <citation type="journal article" date="2021" name="Front. Plant Sci.">
        <title>Chromosome-Scale Genome Assembly for Chinese Sour Jujube and Insights Into Its Genome Evolution and Domestication Signature.</title>
        <authorList>
            <person name="Shen L.-Y."/>
            <person name="Luo H."/>
            <person name="Wang X.-L."/>
            <person name="Wang X.-M."/>
            <person name="Qiu X.-J."/>
            <person name="Liu H."/>
            <person name="Zhou S.-S."/>
            <person name="Jia K.-H."/>
            <person name="Nie S."/>
            <person name="Bao Y.-T."/>
            <person name="Zhang R.-G."/>
            <person name="Yun Q.-Z."/>
            <person name="Chai Y.-H."/>
            <person name="Lu J.-Y."/>
            <person name="Li Y."/>
            <person name="Zhao S.-W."/>
            <person name="Mao J.-F."/>
            <person name="Jia S.-G."/>
            <person name="Mao Y.-M."/>
        </authorList>
    </citation>
    <scope>NUCLEOTIDE SEQUENCE</scope>
    <source>
        <strain evidence="3">AT0</strain>
        <tissue evidence="3">Leaf</tissue>
    </source>
</reference>
<accession>A0A978W498</accession>
<comment type="caution">
    <text evidence="3">The sequence shown here is derived from an EMBL/GenBank/DDBJ whole genome shotgun (WGS) entry which is preliminary data.</text>
</comment>
<feature type="transmembrane region" description="Helical" evidence="2">
    <location>
        <begin position="142"/>
        <end position="160"/>
    </location>
</feature>
<proteinExistence type="predicted"/>
<dbReference type="Pfam" id="PF12056">
    <property type="entry name" value="DUF3537"/>
    <property type="match status" value="1"/>
</dbReference>
<dbReference type="PANTHER" id="PTHR31963:SF16">
    <property type="entry name" value="OS06G0635200 PROTEIN"/>
    <property type="match status" value="1"/>
</dbReference>
<name>A0A978W498_ZIZJJ</name>
<evidence type="ECO:0000256" key="2">
    <source>
        <dbReference type="SAM" id="Phobius"/>
    </source>
</evidence>
<gene>
    <name evidence="3" type="ORF">FEM48_Zijuj01G0237800</name>
</gene>
<feature type="transmembrane region" description="Helical" evidence="2">
    <location>
        <begin position="83"/>
        <end position="104"/>
    </location>
</feature>
<feature type="transmembrane region" description="Helical" evidence="2">
    <location>
        <begin position="246"/>
        <end position="268"/>
    </location>
</feature>